<dbReference type="GO" id="GO:0042834">
    <property type="term" value="F:peptidoglycan binding"/>
    <property type="evidence" value="ECO:0007669"/>
    <property type="project" value="InterPro"/>
</dbReference>
<protein>
    <recommendedName>
        <fullName evidence="1">SPOR domain-containing protein</fullName>
    </recommendedName>
</protein>
<evidence type="ECO:0000259" key="1">
    <source>
        <dbReference type="PROSITE" id="PS51724"/>
    </source>
</evidence>
<organism evidence="2">
    <name type="scientific">mine drainage metagenome</name>
    <dbReference type="NCBI Taxonomy" id="410659"/>
    <lineage>
        <taxon>unclassified sequences</taxon>
        <taxon>metagenomes</taxon>
        <taxon>ecological metagenomes</taxon>
    </lineage>
</organism>
<dbReference type="EMBL" id="CABR01000166">
    <property type="protein sequence ID" value="CBI11765.1"/>
    <property type="molecule type" value="Genomic_DNA"/>
</dbReference>
<dbReference type="InterPro" id="IPR007730">
    <property type="entry name" value="SPOR-like_dom"/>
</dbReference>
<accession>E6QWZ1</accession>
<comment type="caution">
    <text evidence="2">The sequence shown here is derived from an EMBL/GenBank/DDBJ whole genome shotgun (WGS) entry which is preliminary data.</text>
</comment>
<sequence>MKLFVIILILVNAIFLAWTISQHTAPQPVPSEYHPDRIQLISQSLPLTPVAQPLPAPPNLVQGPTSQHDVAPVKNNPVTSNNSAIKTAVTSQASVKTAVQNPLPQAPACFAWGPIDAAQLVDAQTQLNQLHLGERMISNDDSAAKGPFWVYYPPLTNKQAADAELAVLKNQGIQDIAIVRNGPWQNALSMGLYGKASGAQQRLNQLKKRGLNGQIEAFKSPDRRFLFIKLNPTEQAAAAAITHHFTIPAMQDVPCPRP</sequence>
<dbReference type="Pfam" id="PF05036">
    <property type="entry name" value="SPOR"/>
    <property type="match status" value="1"/>
</dbReference>
<evidence type="ECO:0000313" key="2">
    <source>
        <dbReference type="EMBL" id="CBI11765.1"/>
    </source>
</evidence>
<name>E6QWZ1_9ZZZZ</name>
<dbReference type="PROSITE" id="PS51724">
    <property type="entry name" value="SPOR"/>
    <property type="match status" value="1"/>
</dbReference>
<reference evidence="2" key="1">
    <citation type="submission" date="2009-10" db="EMBL/GenBank/DDBJ databases">
        <title>Diversity of trophic interactions inside an arsenic-rich microbial ecosystem.</title>
        <authorList>
            <person name="Bertin P.N."/>
            <person name="Heinrich-Salmeron A."/>
            <person name="Pelletier E."/>
            <person name="Goulhen-Chollet F."/>
            <person name="Arsene-Ploetze F."/>
            <person name="Gallien S."/>
            <person name="Calteau A."/>
            <person name="Vallenet D."/>
            <person name="Casiot C."/>
            <person name="Chane-Woon-Ming B."/>
            <person name="Giloteaux L."/>
            <person name="Barakat M."/>
            <person name="Bonnefoy V."/>
            <person name="Bruneel O."/>
            <person name="Chandler M."/>
            <person name="Cleiss J."/>
            <person name="Duran R."/>
            <person name="Elbaz-Poulichet F."/>
            <person name="Fonknechten N."/>
            <person name="Lauga B."/>
            <person name="Mornico D."/>
            <person name="Ortet P."/>
            <person name="Schaeffer C."/>
            <person name="Siguier P."/>
            <person name="Alexander Thil Smith A."/>
            <person name="Van Dorsselaer A."/>
            <person name="Weissenbach J."/>
            <person name="Medigue C."/>
            <person name="Le Paslier D."/>
        </authorList>
    </citation>
    <scope>NUCLEOTIDE SEQUENCE</scope>
</reference>
<gene>
    <name evidence="2" type="ORF">CARN7_2612</name>
</gene>
<feature type="domain" description="SPOR" evidence="1">
    <location>
        <begin position="142"/>
        <end position="222"/>
    </location>
</feature>
<dbReference type="AlphaFoldDB" id="E6QWZ1"/>
<proteinExistence type="predicted"/>